<dbReference type="Proteomes" id="UP000827872">
    <property type="component" value="Linkage Group LG02"/>
</dbReference>
<comment type="caution">
    <text evidence="1">The sequence shown here is derived from an EMBL/GenBank/DDBJ whole genome shotgun (WGS) entry which is preliminary data.</text>
</comment>
<accession>A0ACB8G7G5</accession>
<sequence length="219" mass="25080">MLENYESVASLAEVVEELDEGFQGFSVEKAKDQDSRRNFEDGDRPQSQEGNHADQRRDNPILSQGGGFCEVPVHKATEKIEGVHVNQRILSRQNEHENVAFGKTSTWDEQWTEGNDQVHELLPEKEKNGDLKGTFWNQGKPEKQTGSHMAEKRDESIPDQGWDCHKVLESPQACHGQSIPSQRQEVTMAFLYLSSDSMACEQRYIYFKEYFIQNKIISS</sequence>
<keyword evidence="2" id="KW-1185">Reference proteome</keyword>
<evidence type="ECO:0000313" key="1">
    <source>
        <dbReference type="EMBL" id="KAH8015087.1"/>
    </source>
</evidence>
<gene>
    <name evidence="1" type="ORF">K3G42_033160</name>
</gene>
<dbReference type="EMBL" id="CM037615">
    <property type="protein sequence ID" value="KAH8015087.1"/>
    <property type="molecule type" value="Genomic_DNA"/>
</dbReference>
<reference evidence="1" key="1">
    <citation type="submission" date="2021-08" db="EMBL/GenBank/DDBJ databases">
        <title>The first chromosome-level gecko genome reveals the dynamic sex chromosomes of Neotropical dwarf geckos (Sphaerodactylidae: Sphaerodactylus).</title>
        <authorList>
            <person name="Pinto B.J."/>
            <person name="Keating S.E."/>
            <person name="Gamble T."/>
        </authorList>
    </citation>
    <scope>NUCLEOTIDE SEQUENCE</scope>
    <source>
        <strain evidence="1">TG3544</strain>
    </source>
</reference>
<name>A0ACB8G7G5_9SAUR</name>
<protein>
    <submittedName>
        <fullName evidence="1">Uncharacterized protein</fullName>
    </submittedName>
</protein>
<evidence type="ECO:0000313" key="2">
    <source>
        <dbReference type="Proteomes" id="UP000827872"/>
    </source>
</evidence>
<proteinExistence type="predicted"/>
<organism evidence="1 2">
    <name type="scientific">Sphaerodactylus townsendi</name>
    <dbReference type="NCBI Taxonomy" id="933632"/>
    <lineage>
        <taxon>Eukaryota</taxon>
        <taxon>Metazoa</taxon>
        <taxon>Chordata</taxon>
        <taxon>Craniata</taxon>
        <taxon>Vertebrata</taxon>
        <taxon>Euteleostomi</taxon>
        <taxon>Lepidosauria</taxon>
        <taxon>Squamata</taxon>
        <taxon>Bifurcata</taxon>
        <taxon>Gekkota</taxon>
        <taxon>Sphaerodactylidae</taxon>
        <taxon>Sphaerodactylus</taxon>
    </lineage>
</organism>